<dbReference type="GO" id="GO:0019843">
    <property type="term" value="F:rRNA binding"/>
    <property type="evidence" value="ECO:0007669"/>
    <property type="project" value="UniProtKB-UniRule"/>
</dbReference>
<comment type="caution">
    <text evidence="10">The sequence shown here is derived from an EMBL/GenBank/DDBJ whole genome shotgun (WGS) entry which is preliminary data.</text>
</comment>
<evidence type="ECO:0000256" key="5">
    <source>
        <dbReference type="ARBA" id="ARBA00023274"/>
    </source>
</evidence>
<keyword evidence="3 7" id="KW-0694">RNA-binding</keyword>
<dbReference type="GO" id="GO:0003735">
    <property type="term" value="F:structural constituent of ribosome"/>
    <property type="evidence" value="ECO:0007669"/>
    <property type="project" value="InterPro"/>
</dbReference>
<evidence type="ECO:0000256" key="2">
    <source>
        <dbReference type="ARBA" id="ARBA00022730"/>
    </source>
</evidence>
<dbReference type="EMBL" id="QGDI01000001">
    <property type="protein sequence ID" value="PWJ15323.1"/>
    <property type="molecule type" value="Genomic_DNA"/>
</dbReference>
<keyword evidence="5 7" id="KW-0687">Ribonucleoprotein</keyword>
<dbReference type="InterPro" id="IPR036791">
    <property type="entry name" value="Ribosomal_bL9_C_sf"/>
</dbReference>
<feature type="domain" description="Large ribosomal subunit protein bL9 C-terminal" evidence="9">
    <location>
        <begin position="64"/>
        <end position="146"/>
    </location>
</feature>
<evidence type="ECO:0000313" key="10">
    <source>
        <dbReference type="EMBL" id="PWJ15323.1"/>
    </source>
</evidence>
<dbReference type="GO" id="GO:0006412">
    <property type="term" value="P:translation"/>
    <property type="evidence" value="ECO:0007669"/>
    <property type="project" value="UniProtKB-UniRule"/>
</dbReference>
<dbReference type="Pfam" id="PF03948">
    <property type="entry name" value="Ribosomal_L9_C"/>
    <property type="match status" value="1"/>
</dbReference>
<dbReference type="RefSeq" id="WP_109725127.1">
    <property type="nucleotide sequence ID" value="NZ_CACVSX010000016.1"/>
</dbReference>
<evidence type="ECO:0000259" key="9">
    <source>
        <dbReference type="Pfam" id="PF03948"/>
    </source>
</evidence>
<dbReference type="InterPro" id="IPR000244">
    <property type="entry name" value="Ribosomal_bL9"/>
</dbReference>
<dbReference type="NCBIfam" id="TIGR00158">
    <property type="entry name" value="L9"/>
    <property type="match status" value="1"/>
</dbReference>
<evidence type="ECO:0000256" key="4">
    <source>
        <dbReference type="ARBA" id="ARBA00022980"/>
    </source>
</evidence>
<evidence type="ECO:0000256" key="1">
    <source>
        <dbReference type="ARBA" id="ARBA00010605"/>
    </source>
</evidence>
<dbReference type="Gene3D" id="3.10.430.100">
    <property type="entry name" value="Ribosomal protein L9, C-terminal domain"/>
    <property type="match status" value="1"/>
</dbReference>
<evidence type="ECO:0000256" key="7">
    <source>
        <dbReference type="HAMAP-Rule" id="MF_00503"/>
    </source>
</evidence>
<dbReference type="OrthoDB" id="9788336at2"/>
<comment type="function">
    <text evidence="7">Binds to the 23S rRNA.</text>
</comment>
<dbReference type="FunFam" id="3.40.5.10:FF:000002">
    <property type="entry name" value="50S ribosomal protein L9"/>
    <property type="match status" value="1"/>
</dbReference>
<dbReference type="InterPro" id="IPR020070">
    <property type="entry name" value="Ribosomal_bL9_N"/>
</dbReference>
<reference evidence="10 11" key="1">
    <citation type="submission" date="2018-05" db="EMBL/GenBank/DDBJ databases">
        <title>The Hungate 1000. A catalogue of reference genomes from the rumen microbiome.</title>
        <authorList>
            <person name="Kelly W."/>
        </authorList>
    </citation>
    <scope>NUCLEOTIDE SEQUENCE [LARGE SCALE GENOMIC DNA]</scope>
    <source>
        <strain evidence="10 11">SAb67</strain>
    </source>
</reference>
<keyword evidence="2 7" id="KW-0699">rRNA-binding</keyword>
<evidence type="ECO:0000256" key="3">
    <source>
        <dbReference type="ARBA" id="ARBA00022884"/>
    </source>
</evidence>
<protein>
    <recommendedName>
        <fullName evidence="6 7">Large ribosomal subunit protein bL9</fullName>
    </recommendedName>
</protein>
<sequence length="148" mass="15577">MKVIFLKDVKGSGKKGELKNVADGYARNMLLPKGLAVEATPENMNKLEGAQASAQHKIDVDIQNAKDAAAKLKGKKINIKAKAGSNGKLFGSVTGANVADAIAEQVGVTVDKKKVSLSTDIKNFGSYTATIKLYNGISETIDVEVIEG</sequence>
<keyword evidence="4 7" id="KW-0689">Ribosomal protein</keyword>
<feature type="domain" description="Ribosomal protein L9" evidence="8">
    <location>
        <begin position="1"/>
        <end position="47"/>
    </location>
</feature>
<dbReference type="Pfam" id="PF01281">
    <property type="entry name" value="Ribosomal_L9_N"/>
    <property type="match status" value="1"/>
</dbReference>
<dbReference type="GO" id="GO:1990904">
    <property type="term" value="C:ribonucleoprotein complex"/>
    <property type="evidence" value="ECO:0007669"/>
    <property type="project" value="UniProtKB-KW"/>
</dbReference>
<dbReference type="SUPFAM" id="SSF55658">
    <property type="entry name" value="L9 N-domain-like"/>
    <property type="match status" value="1"/>
</dbReference>
<gene>
    <name evidence="7" type="primary">rplI</name>
    <name evidence="10" type="ORF">IE37_00218</name>
</gene>
<dbReference type="Proteomes" id="UP000245720">
    <property type="component" value="Unassembled WGS sequence"/>
</dbReference>
<dbReference type="HAMAP" id="MF_00503">
    <property type="entry name" value="Ribosomal_bL9"/>
    <property type="match status" value="1"/>
</dbReference>
<dbReference type="SUPFAM" id="SSF55653">
    <property type="entry name" value="Ribosomal protein L9 C-domain"/>
    <property type="match status" value="1"/>
</dbReference>
<dbReference type="GO" id="GO:0005840">
    <property type="term" value="C:ribosome"/>
    <property type="evidence" value="ECO:0007669"/>
    <property type="project" value="UniProtKB-KW"/>
</dbReference>
<dbReference type="InterPro" id="IPR020069">
    <property type="entry name" value="Ribosomal_bL9_C"/>
</dbReference>
<comment type="similarity">
    <text evidence="1 7">Belongs to the bacterial ribosomal protein bL9 family.</text>
</comment>
<dbReference type="InterPro" id="IPR009027">
    <property type="entry name" value="Ribosomal_bL9/RNase_H1_N"/>
</dbReference>
<evidence type="ECO:0000259" key="8">
    <source>
        <dbReference type="Pfam" id="PF01281"/>
    </source>
</evidence>
<name>A0A315Y5S8_RUMFL</name>
<evidence type="ECO:0000313" key="11">
    <source>
        <dbReference type="Proteomes" id="UP000245720"/>
    </source>
</evidence>
<dbReference type="Gene3D" id="3.40.5.10">
    <property type="entry name" value="Ribosomal protein L9, N-terminal domain"/>
    <property type="match status" value="1"/>
</dbReference>
<dbReference type="STRING" id="1265.SAMN02910280_0873"/>
<evidence type="ECO:0000256" key="6">
    <source>
        <dbReference type="ARBA" id="ARBA00035292"/>
    </source>
</evidence>
<organism evidence="10 11">
    <name type="scientific">Ruminococcus flavefaciens</name>
    <dbReference type="NCBI Taxonomy" id="1265"/>
    <lineage>
        <taxon>Bacteria</taxon>
        <taxon>Bacillati</taxon>
        <taxon>Bacillota</taxon>
        <taxon>Clostridia</taxon>
        <taxon>Eubacteriales</taxon>
        <taxon>Oscillospiraceae</taxon>
        <taxon>Ruminococcus</taxon>
    </lineage>
</organism>
<proteinExistence type="inferred from homology"/>
<dbReference type="AlphaFoldDB" id="A0A315Y5S8"/>
<dbReference type="InterPro" id="IPR020594">
    <property type="entry name" value="Ribosomal_bL9_bac/chp"/>
</dbReference>
<dbReference type="InterPro" id="IPR036935">
    <property type="entry name" value="Ribosomal_bL9_N_sf"/>
</dbReference>
<dbReference type="PANTHER" id="PTHR21368">
    <property type="entry name" value="50S RIBOSOMAL PROTEIN L9"/>
    <property type="match status" value="1"/>
</dbReference>
<accession>A0A315Y5S8</accession>